<keyword evidence="9 19" id="KW-0808">Transferase</keyword>
<dbReference type="eggNOG" id="arCOG04338">
    <property type="taxonomic scope" value="Archaea"/>
</dbReference>
<dbReference type="Pfam" id="PF02654">
    <property type="entry name" value="CobS"/>
    <property type="match status" value="1"/>
</dbReference>
<proteinExistence type="inferred from homology"/>
<comment type="function">
    <text evidence="14 19">Joins adenosylcobinamide-GDP and alpha-ribazole to generate adenosylcobalamin (Ado-cobalamin). Also synthesizes adenosylcobalamin 5'-phosphate from adenosylcobinamide-GDP and alpha-ribazole 5'-phosphate.</text>
</comment>
<keyword evidence="11 19" id="KW-0460">Magnesium</keyword>
<comment type="cofactor">
    <cofactor evidence="1 19">
        <name>Mg(2+)</name>
        <dbReference type="ChEBI" id="CHEBI:18420"/>
    </cofactor>
</comment>
<evidence type="ECO:0000256" key="6">
    <source>
        <dbReference type="ARBA" id="ARBA00015850"/>
    </source>
</evidence>
<accession>D9PZR5</accession>
<dbReference type="STRING" id="666510.ASAC_0145"/>
<evidence type="ECO:0000256" key="9">
    <source>
        <dbReference type="ARBA" id="ARBA00022679"/>
    </source>
</evidence>
<organism evidence="20 21">
    <name type="scientific">Acidilobus saccharovorans (strain DSM 16705 / JCM 18335 / VKM B-2471 / 345-15)</name>
    <dbReference type="NCBI Taxonomy" id="666510"/>
    <lineage>
        <taxon>Archaea</taxon>
        <taxon>Thermoproteota</taxon>
        <taxon>Thermoprotei</taxon>
        <taxon>Acidilobales</taxon>
        <taxon>Acidilobaceae</taxon>
        <taxon>Acidilobus</taxon>
    </lineage>
</organism>
<dbReference type="HAMAP" id="MF_00719">
    <property type="entry name" value="CobS"/>
    <property type="match status" value="1"/>
</dbReference>
<evidence type="ECO:0000256" key="4">
    <source>
        <dbReference type="ARBA" id="ARBA00010561"/>
    </source>
</evidence>
<dbReference type="PANTHER" id="PTHR34148:SF1">
    <property type="entry name" value="ADENOSYLCOBINAMIDE-GDP RIBAZOLETRANSFERASE"/>
    <property type="match status" value="1"/>
</dbReference>
<dbReference type="EC" id="2.7.8.26" evidence="5 19"/>
<comment type="similarity">
    <text evidence="4 19">Belongs to the CobS family.</text>
</comment>
<feature type="transmembrane region" description="Helical" evidence="19">
    <location>
        <begin position="106"/>
        <end position="125"/>
    </location>
</feature>
<dbReference type="GO" id="GO:0008818">
    <property type="term" value="F:cobalamin 5'-phosphate synthase activity"/>
    <property type="evidence" value="ECO:0007669"/>
    <property type="project" value="UniProtKB-UniRule"/>
</dbReference>
<dbReference type="GeneID" id="9498359"/>
<keyword evidence="7 19" id="KW-1003">Cell membrane</keyword>
<dbReference type="KEGG" id="asc:ASAC_0145"/>
<evidence type="ECO:0000256" key="3">
    <source>
        <dbReference type="ARBA" id="ARBA00004663"/>
    </source>
</evidence>
<evidence type="ECO:0000313" key="20">
    <source>
        <dbReference type="EMBL" id="ADL18553.1"/>
    </source>
</evidence>
<dbReference type="InterPro" id="IPR003805">
    <property type="entry name" value="CobS"/>
</dbReference>
<evidence type="ECO:0000256" key="2">
    <source>
        <dbReference type="ARBA" id="ARBA00004651"/>
    </source>
</evidence>
<evidence type="ECO:0000256" key="7">
    <source>
        <dbReference type="ARBA" id="ARBA00022475"/>
    </source>
</evidence>
<evidence type="ECO:0000256" key="10">
    <source>
        <dbReference type="ARBA" id="ARBA00022692"/>
    </source>
</evidence>
<dbReference type="UniPathway" id="UPA00148">
    <property type="reaction ID" value="UER00238"/>
</dbReference>
<evidence type="ECO:0000256" key="17">
    <source>
        <dbReference type="ARBA" id="ARBA00048623"/>
    </source>
</evidence>
<evidence type="ECO:0000256" key="18">
    <source>
        <dbReference type="ARBA" id="ARBA00049504"/>
    </source>
</evidence>
<evidence type="ECO:0000256" key="14">
    <source>
        <dbReference type="ARBA" id="ARBA00025228"/>
    </source>
</evidence>
<evidence type="ECO:0000256" key="19">
    <source>
        <dbReference type="HAMAP-Rule" id="MF_00719"/>
    </source>
</evidence>
<dbReference type="OrthoDB" id="11748at2157"/>
<dbReference type="RefSeq" id="WP_013266065.1">
    <property type="nucleotide sequence ID" value="NC_014374.1"/>
</dbReference>
<evidence type="ECO:0000256" key="16">
    <source>
        <dbReference type="ARBA" id="ARBA00032853"/>
    </source>
</evidence>
<dbReference type="EMBL" id="CP001742">
    <property type="protein sequence ID" value="ADL18553.1"/>
    <property type="molecule type" value="Genomic_DNA"/>
</dbReference>
<dbReference type="AlphaFoldDB" id="D9PZR5"/>
<protein>
    <recommendedName>
        <fullName evidence="6 19">Adenosylcobinamide-GDP ribazoletransferase</fullName>
        <ecNumber evidence="5 19">2.7.8.26</ecNumber>
    </recommendedName>
    <alternativeName>
        <fullName evidence="16 19">Cobalamin synthase</fullName>
    </alternativeName>
    <alternativeName>
        <fullName evidence="15 19">Cobalamin-5'-phosphate synthase</fullName>
    </alternativeName>
</protein>
<dbReference type="PANTHER" id="PTHR34148">
    <property type="entry name" value="ADENOSYLCOBINAMIDE-GDP RIBAZOLETRANSFERASE"/>
    <property type="match status" value="1"/>
</dbReference>
<feature type="transmembrane region" description="Helical" evidence="19">
    <location>
        <begin position="28"/>
        <end position="51"/>
    </location>
</feature>
<keyword evidence="13 19" id="KW-0472">Membrane</keyword>
<dbReference type="NCBIfam" id="TIGR00317">
    <property type="entry name" value="cobS"/>
    <property type="match status" value="1"/>
</dbReference>
<dbReference type="HOGENOM" id="CLU_057426_2_0_2"/>
<feature type="transmembrane region" description="Helical" evidence="19">
    <location>
        <begin position="172"/>
        <end position="201"/>
    </location>
</feature>
<keyword evidence="21" id="KW-1185">Reference proteome</keyword>
<reference evidence="20 21" key="1">
    <citation type="journal article" date="2010" name="Appl. Environ. Microbiol.">
        <title>The genome sequence of the crenarchaeon Acidilobus saccharovorans supports a new order, Acidilobales, and suggests an important ecological role in terrestrial acidic hot springs.</title>
        <authorList>
            <person name="Mardanov A.V."/>
            <person name="Svetlitchnyi V.A."/>
            <person name="Beletsky A.V."/>
            <person name="Prokofeva M.I."/>
            <person name="Bonch-Osmolovskaya E.A."/>
            <person name="Ravin N.V."/>
            <person name="Skryabin K.G."/>
        </authorList>
    </citation>
    <scope>NUCLEOTIDE SEQUENCE [LARGE SCALE GENOMIC DNA]</scope>
    <source>
        <strain evidence="21">DSM 16705 / JCM 18335 / VKM B-2471 / 345-15</strain>
    </source>
</reference>
<dbReference type="GO" id="GO:0009236">
    <property type="term" value="P:cobalamin biosynthetic process"/>
    <property type="evidence" value="ECO:0007669"/>
    <property type="project" value="UniProtKB-UniRule"/>
</dbReference>
<evidence type="ECO:0000256" key="15">
    <source>
        <dbReference type="ARBA" id="ARBA00032605"/>
    </source>
</evidence>
<dbReference type="GO" id="GO:0051073">
    <property type="term" value="F:adenosylcobinamide-GDP ribazoletransferase activity"/>
    <property type="evidence" value="ECO:0007669"/>
    <property type="project" value="UniProtKB-UniRule"/>
</dbReference>
<feature type="transmembrane region" description="Helical" evidence="19">
    <location>
        <begin position="221"/>
        <end position="239"/>
    </location>
</feature>
<comment type="subcellular location">
    <subcellularLocation>
        <location evidence="2 19">Cell membrane</location>
        <topology evidence="2 19">Multi-pass membrane protein</topology>
    </subcellularLocation>
</comment>
<comment type="catalytic activity">
    <reaction evidence="18 19">
        <text>alpha-ribazole 5'-phosphate + adenosylcob(III)inamide-GDP = adenosylcob(III)alamin 5'-phosphate + GMP + H(+)</text>
        <dbReference type="Rhea" id="RHEA:23560"/>
        <dbReference type="ChEBI" id="CHEBI:15378"/>
        <dbReference type="ChEBI" id="CHEBI:57918"/>
        <dbReference type="ChEBI" id="CHEBI:58115"/>
        <dbReference type="ChEBI" id="CHEBI:60487"/>
        <dbReference type="ChEBI" id="CHEBI:60493"/>
        <dbReference type="EC" id="2.7.8.26"/>
    </reaction>
</comment>
<dbReference type="GO" id="GO:0005886">
    <property type="term" value="C:plasma membrane"/>
    <property type="evidence" value="ECO:0007669"/>
    <property type="project" value="UniProtKB-SubCell"/>
</dbReference>
<sequence>MGLRDLLALFTRLPVGSGDLEAAASSFYMVPIVGLAEGVIVSLVGFAVSAVKPAPMLAAALMLIAHVAVTGGLHLDGLADYSDVLGSGLRGEEAVRVLKDPRKGSFAIMAVVVALVARLSAFYYLYRCPAIIVAAYASSLEASFVAARAGVQEPYEGMASRFERAARDGRQLLLNALTYIAIMTAIAVLRPLSLIGAAALLAGFLLAADANSRLGFVNGDVMGASIEVGGVVALVLGALA</sequence>
<dbReference type="InParanoid" id="D9PZR5"/>
<comment type="pathway">
    <text evidence="3 19">Cofactor biosynthesis; adenosylcobalamin biosynthesis; adenosylcobalamin from cob(II)yrinate a,c-diamide: step 7/7.</text>
</comment>
<evidence type="ECO:0000256" key="8">
    <source>
        <dbReference type="ARBA" id="ARBA00022573"/>
    </source>
</evidence>
<name>D9PZR5_ACIS3</name>
<evidence type="ECO:0000256" key="13">
    <source>
        <dbReference type="ARBA" id="ARBA00023136"/>
    </source>
</evidence>
<evidence type="ECO:0000256" key="1">
    <source>
        <dbReference type="ARBA" id="ARBA00001946"/>
    </source>
</evidence>
<keyword evidence="10 19" id="KW-0812">Transmembrane</keyword>
<dbReference type="Proteomes" id="UP000000346">
    <property type="component" value="Chromosome"/>
</dbReference>
<evidence type="ECO:0000313" key="21">
    <source>
        <dbReference type="Proteomes" id="UP000000346"/>
    </source>
</evidence>
<comment type="catalytic activity">
    <reaction evidence="17 19">
        <text>alpha-ribazole + adenosylcob(III)inamide-GDP = adenosylcob(III)alamin + GMP + H(+)</text>
        <dbReference type="Rhea" id="RHEA:16049"/>
        <dbReference type="ChEBI" id="CHEBI:10329"/>
        <dbReference type="ChEBI" id="CHEBI:15378"/>
        <dbReference type="ChEBI" id="CHEBI:18408"/>
        <dbReference type="ChEBI" id="CHEBI:58115"/>
        <dbReference type="ChEBI" id="CHEBI:60487"/>
        <dbReference type="EC" id="2.7.8.26"/>
    </reaction>
</comment>
<evidence type="ECO:0000256" key="12">
    <source>
        <dbReference type="ARBA" id="ARBA00022989"/>
    </source>
</evidence>
<gene>
    <name evidence="19" type="primary">cobS</name>
    <name evidence="20" type="ordered locus">ASAC_0145</name>
</gene>
<evidence type="ECO:0000256" key="11">
    <source>
        <dbReference type="ARBA" id="ARBA00022842"/>
    </source>
</evidence>
<evidence type="ECO:0000256" key="5">
    <source>
        <dbReference type="ARBA" id="ARBA00013200"/>
    </source>
</evidence>
<keyword evidence="12 19" id="KW-1133">Transmembrane helix</keyword>
<keyword evidence="8 19" id="KW-0169">Cobalamin biosynthesis</keyword>